<evidence type="ECO:0000313" key="2">
    <source>
        <dbReference type="Proteomes" id="UP000646776"/>
    </source>
</evidence>
<gene>
    <name evidence="1" type="ORF">GCM10010226_72620</name>
</gene>
<proteinExistence type="predicted"/>
<dbReference type="EMBL" id="BMSA01000028">
    <property type="protein sequence ID" value="GGT83426.1"/>
    <property type="molecule type" value="Genomic_DNA"/>
</dbReference>
<evidence type="ECO:0008006" key="3">
    <source>
        <dbReference type="Google" id="ProtNLM"/>
    </source>
</evidence>
<accession>A0A918HMP7</accession>
<name>A0A918HMP7_9ACTN</name>
<sequence>MGLFGKVPLDDDFDRALAGHANNSVRKCIARAQPFVRDILLPGETLRTVFYEGFTGTHTLVVTDQRLLVIRNSFGGGRPKELWLAAKPEEIRSIRHGGNGNAYGILIQVGSTTVATQASDHLSGRVLAESVQELCGMD</sequence>
<dbReference type="AlphaFoldDB" id="A0A918HMP7"/>
<evidence type="ECO:0000313" key="1">
    <source>
        <dbReference type="EMBL" id="GGT83426.1"/>
    </source>
</evidence>
<keyword evidence="2" id="KW-1185">Reference proteome</keyword>
<dbReference type="RefSeq" id="WP_189716855.1">
    <property type="nucleotide sequence ID" value="NZ_BMSA01000028.1"/>
</dbReference>
<comment type="caution">
    <text evidence="1">The sequence shown here is derived from an EMBL/GenBank/DDBJ whole genome shotgun (WGS) entry which is preliminary data.</text>
</comment>
<reference evidence="1" key="1">
    <citation type="journal article" date="2014" name="Int. J. Syst. Evol. Microbiol.">
        <title>Complete genome sequence of Corynebacterium casei LMG S-19264T (=DSM 44701T), isolated from a smear-ripened cheese.</title>
        <authorList>
            <consortium name="US DOE Joint Genome Institute (JGI-PGF)"/>
            <person name="Walter F."/>
            <person name="Albersmeier A."/>
            <person name="Kalinowski J."/>
            <person name="Ruckert C."/>
        </authorList>
    </citation>
    <scope>NUCLEOTIDE SEQUENCE</scope>
    <source>
        <strain evidence="1">JCM 4125</strain>
    </source>
</reference>
<protein>
    <recommendedName>
        <fullName evidence="3">YokE-like PH domain-containing protein</fullName>
    </recommendedName>
</protein>
<reference evidence="1" key="2">
    <citation type="submission" date="2020-09" db="EMBL/GenBank/DDBJ databases">
        <authorList>
            <person name="Sun Q."/>
            <person name="Ohkuma M."/>
        </authorList>
    </citation>
    <scope>NUCLEOTIDE SEQUENCE</scope>
    <source>
        <strain evidence="1">JCM 4125</strain>
    </source>
</reference>
<organism evidence="1 2">
    <name type="scientific">Streptomyces phaeofaciens</name>
    <dbReference type="NCBI Taxonomy" id="68254"/>
    <lineage>
        <taxon>Bacteria</taxon>
        <taxon>Bacillati</taxon>
        <taxon>Actinomycetota</taxon>
        <taxon>Actinomycetes</taxon>
        <taxon>Kitasatosporales</taxon>
        <taxon>Streptomycetaceae</taxon>
        <taxon>Streptomyces</taxon>
    </lineage>
</organism>
<dbReference type="Proteomes" id="UP000646776">
    <property type="component" value="Unassembled WGS sequence"/>
</dbReference>